<keyword evidence="2" id="KW-1185">Reference proteome</keyword>
<accession>A0A3E0EC28</accession>
<organism evidence="1 2">
    <name type="scientific">Algoriphagus antarcticus</name>
    <dbReference type="NCBI Taxonomy" id="238540"/>
    <lineage>
        <taxon>Bacteria</taxon>
        <taxon>Pseudomonadati</taxon>
        <taxon>Bacteroidota</taxon>
        <taxon>Cytophagia</taxon>
        <taxon>Cytophagales</taxon>
        <taxon>Cyclobacteriaceae</taxon>
        <taxon>Algoriphagus</taxon>
    </lineage>
</organism>
<comment type="caution">
    <text evidence="1">The sequence shown here is derived from an EMBL/GenBank/DDBJ whole genome shotgun (WGS) entry which is preliminary data.</text>
</comment>
<evidence type="ECO:0008006" key="3">
    <source>
        <dbReference type="Google" id="ProtNLM"/>
    </source>
</evidence>
<sequence length="83" mass="9668">MIKKLAEKKITNDQEYETAMKWLNPIFNADPESPEGIEAEQLVNLITEFEIIHYPHPEKEVKKNTSEIIFKIMSIRNPAPCQI</sequence>
<gene>
    <name evidence="1" type="ORF">C8N25_101398</name>
</gene>
<protein>
    <recommendedName>
        <fullName evidence="3">HTH-type transcriptional regulator/antitoxin HigA</fullName>
    </recommendedName>
</protein>
<dbReference type="AlphaFoldDB" id="A0A3E0EC28"/>
<dbReference type="Proteomes" id="UP000256405">
    <property type="component" value="Unassembled WGS sequence"/>
</dbReference>
<reference evidence="1 2" key="1">
    <citation type="submission" date="2018-08" db="EMBL/GenBank/DDBJ databases">
        <title>Genomic Encyclopedia of Archaeal and Bacterial Type Strains, Phase II (KMG-II): from individual species to whole genera.</title>
        <authorList>
            <person name="Goeker M."/>
        </authorList>
    </citation>
    <scope>NUCLEOTIDE SEQUENCE [LARGE SCALE GENOMIC DNA]</scope>
    <source>
        <strain evidence="1 2">DSM 15986</strain>
    </source>
</reference>
<dbReference type="EMBL" id="QUNF01000001">
    <property type="protein sequence ID" value="REG94566.1"/>
    <property type="molecule type" value="Genomic_DNA"/>
</dbReference>
<evidence type="ECO:0000313" key="1">
    <source>
        <dbReference type="EMBL" id="REG94566.1"/>
    </source>
</evidence>
<proteinExistence type="predicted"/>
<name>A0A3E0EC28_9BACT</name>
<dbReference type="RefSeq" id="WP_240510935.1">
    <property type="nucleotide sequence ID" value="NZ_MSSW01000042.1"/>
</dbReference>
<evidence type="ECO:0000313" key="2">
    <source>
        <dbReference type="Proteomes" id="UP000256405"/>
    </source>
</evidence>